<reference evidence="1" key="1">
    <citation type="submission" date="2023-10" db="EMBL/GenBank/DDBJ databases">
        <title>Genome assembly of Pristionchus species.</title>
        <authorList>
            <person name="Yoshida K."/>
            <person name="Sommer R.J."/>
        </authorList>
    </citation>
    <scope>NUCLEOTIDE SEQUENCE</scope>
    <source>
        <strain evidence="1">RS0144</strain>
    </source>
</reference>
<comment type="caution">
    <text evidence="1">The sequence shown here is derived from an EMBL/GenBank/DDBJ whole genome shotgun (WGS) entry which is preliminary data.</text>
</comment>
<protein>
    <submittedName>
        <fullName evidence="1">Uncharacterized protein</fullName>
    </submittedName>
</protein>
<gene>
    <name evidence="1" type="ORF">PENTCL1PPCAC_7139</name>
</gene>
<dbReference type="AlphaFoldDB" id="A0AAV5SPY3"/>
<name>A0AAV5SPY3_9BILA</name>
<organism evidence="1 2">
    <name type="scientific">Pristionchus entomophagus</name>
    <dbReference type="NCBI Taxonomy" id="358040"/>
    <lineage>
        <taxon>Eukaryota</taxon>
        <taxon>Metazoa</taxon>
        <taxon>Ecdysozoa</taxon>
        <taxon>Nematoda</taxon>
        <taxon>Chromadorea</taxon>
        <taxon>Rhabditida</taxon>
        <taxon>Rhabditina</taxon>
        <taxon>Diplogasteromorpha</taxon>
        <taxon>Diplogasteroidea</taxon>
        <taxon>Neodiplogasteridae</taxon>
        <taxon>Pristionchus</taxon>
    </lineage>
</organism>
<dbReference type="EMBL" id="BTSX01000002">
    <property type="protein sequence ID" value="GMS84964.1"/>
    <property type="molecule type" value="Genomic_DNA"/>
</dbReference>
<feature type="non-terminal residue" evidence="1">
    <location>
        <position position="75"/>
    </location>
</feature>
<dbReference type="Proteomes" id="UP001432027">
    <property type="component" value="Unassembled WGS sequence"/>
</dbReference>
<evidence type="ECO:0000313" key="1">
    <source>
        <dbReference type="EMBL" id="GMS84964.1"/>
    </source>
</evidence>
<proteinExistence type="predicted"/>
<sequence length="75" mass="7979">RSSFPLILTHKVAAVFVPSQIGHAPCSDCCNLPLSASMLSQTIASPFVGRTEVAIRGNTVPPPLSAVFMMNRKVI</sequence>
<evidence type="ECO:0000313" key="2">
    <source>
        <dbReference type="Proteomes" id="UP001432027"/>
    </source>
</evidence>
<accession>A0AAV5SPY3</accession>
<feature type="non-terminal residue" evidence="1">
    <location>
        <position position="1"/>
    </location>
</feature>
<keyword evidence="2" id="KW-1185">Reference proteome</keyword>